<keyword evidence="1" id="KW-0472">Membrane</keyword>
<name>A0A2T5MF94_9GAMM</name>
<keyword evidence="3" id="KW-1185">Reference proteome</keyword>
<feature type="transmembrane region" description="Helical" evidence="1">
    <location>
        <begin position="20"/>
        <end position="41"/>
    </location>
</feature>
<evidence type="ECO:0000313" key="3">
    <source>
        <dbReference type="Proteomes" id="UP000244248"/>
    </source>
</evidence>
<comment type="caution">
    <text evidence="2">The sequence shown here is derived from an EMBL/GenBank/DDBJ whole genome shotgun (WGS) entry which is preliminary data.</text>
</comment>
<reference evidence="2 3" key="1">
    <citation type="submission" date="2018-04" db="EMBL/GenBank/DDBJ databases">
        <title>Novel species isolated from glacier.</title>
        <authorList>
            <person name="Liu Q."/>
            <person name="Xin Y.-H."/>
        </authorList>
    </citation>
    <scope>NUCLEOTIDE SEQUENCE [LARGE SCALE GENOMIC DNA]</scope>
    <source>
        <strain evidence="2 3">GT1R17</strain>
    </source>
</reference>
<keyword evidence="1" id="KW-1133">Transmembrane helix</keyword>
<keyword evidence="1" id="KW-0812">Transmembrane</keyword>
<proteinExistence type="predicted"/>
<dbReference type="Proteomes" id="UP000244248">
    <property type="component" value="Unassembled WGS sequence"/>
</dbReference>
<organism evidence="2 3">
    <name type="scientific">Stenotrophobium rhamnosiphilum</name>
    <dbReference type="NCBI Taxonomy" id="2029166"/>
    <lineage>
        <taxon>Bacteria</taxon>
        <taxon>Pseudomonadati</taxon>
        <taxon>Pseudomonadota</taxon>
        <taxon>Gammaproteobacteria</taxon>
        <taxon>Nevskiales</taxon>
        <taxon>Nevskiaceae</taxon>
        <taxon>Stenotrophobium</taxon>
    </lineage>
</organism>
<sequence length="80" mass="8862">MVISYFNFQSQQNKKRPDVVQAVILSTPLWATGWMLLAVIFLTGDVGPWEGPLFVALSLLNIVLATMAALRVMAGNLRRT</sequence>
<dbReference type="EMBL" id="QANS01000003">
    <property type="protein sequence ID" value="PTU31244.1"/>
    <property type="molecule type" value="Genomic_DNA"/>
</dbReference>
<evidence type="ECO:0000256" key="1">
    <source>
        <dbReference type="SAM" id="Phobius"/>
    </source>
</evidence>
<dbReference type="AlphaFoldDB" id="A0A2T5MF94"/>
<protein>
    <submittedName>
        <fullName evidence="2">Uncharacterized protein</fullName>
    </submittedName>
</protein>
<feature type="transmembrane region" description="Helical" evidence="1">
    <location>
        <begin position="53"/>
        <end position="74"/>
    </location>
</feature>
<evidence type="ECO:0000313" key="2">
    <source>
        <dbReference type="EMBL" id="PTU31244.1"/>
    </source>
</evidence>
<gene>
    <name evidence="2" type="ORF">CJD38_07785</name>
</gene>
<accession>A0A2T5MF94</accession>